<dbReference type="Proteomes" id="UP000046393">
    <property type="component" value="Unplaced"/>
</dbReference>
<protein>
    <submittedName>
        <fullName evidence="2">CCHC-type domain-containing protein</fullName>
    </submittedName>
</protein>
<dbReference type="STRING" id="451379.A0A0N5AZ27"/>
<evidence type="ECO:0000313" key="2">
    <source>
        <dbReference type="WBParaSite" id="SMUV_0001024301-mRNA-1"/>
    </source>
</evidence>
<sequence length="147" mass="16866">MEYCKTIFIPIKLDEMIKMGKTSEKPKVRSEIPRKGDLLNKFKRGIEDRPFTSDRQVVSGTPGKPCLFCQGEHFNDECTKYSSLSARMKRLQKLHLCVSCLKSGRVRKKCRTNQKSCFYCKSFDHKGAVCPVKFDLTKNNSSETSVK</sequence>
<accession>A0A0N5AZ27</accession>
<dbReference type="WBParaSite" id="SMUV_0001024301-mRNA-1">
    <property type="protein sequence ID" value="SMUV_0001024301-mRNA-1"/>
    <property type="gene ID" value="SMUV_0001024301"/>
</dbReference>
<proteinExistence type="predicted"/>
<name>A0A0N5AZ27_9BILA</name>
<keyword evidence="1" id="KW-1185">Reference proteome</keyword>
<dbReference type="AlphaFoldDB" id="A0A0N5AZ27"/>
<organism evidence="1 2">
    <name type="scientific">Syphacia muris</name>
    <dbReference type="NCBI Taxonomy" id="451379"/>
    <lineage>
        <taxon>Eukaryota</taxon>
        <taxon>Metazoa</taxon>
        <taxon>Ecdysozoa</taxon>
        <taxon>Nematoda</taxon>
        <taxon>Chromadorea</taxon>
        <taxon>Rhabditida</taxon>
        <taxon>Spirurina</taxon>
        <taxon>Oxyuridomorpha</taxon>
        <taxon>Oxyuroidea</taxon>
        <taxon>Oxyuridae</taxon>
        <taxon>Syphacia</taxon>
    </lineage>
</organism>
<reference evidence="2" key="1">
    <citation type="submission" date="2017-02" db="UniProtKB">
        <authorList>
            <consortium name="WormBaseParasite"/>
        </authorList>
    </citation>
    <scope>IDENTIFICATION</scope>
</reference>
<evidence type="ECO:0000313" key="1">
    <source>
        <dbReference type="Proteomes" id="UP000046393"/>
    </source>
</evidence>